<accession>A0ABM6JYU3</accession>
<name>A0ABM6JYU3_SPOUR</name>
<dbReference type="NCBIfam" id="NF003353">
    <property type="entry name" value="PRK04387.1"/>
    <property type="match status" value="1"/>
</dbReference>
<sequence>MAGYQYPLRADWSTEEIVKVVDFFTKVEQAYESNIERDEFMKYYRAFKSVVPSMAEEKTLCKEFEESSDYVAFRVVKAAKESQPGELLKVKK</sequence>
<dbReference type="Gene3D" id="1.10.220.80">
    <property type="entry name" value="BH2638-like"/>
    <property type="match status" value="1"/>
</dbReference>
<organism evidence="1 2">
    <name type="scientific">Sporosarcina ureae</name>
    <dbReference type="NCBI Taxonomy" id="1571"/>
    <lineage>
        <taxon>Bacteria</taxon>
        <taxon>Bacillati</taxon>
        <taxon>Bacillota</taxon>
        <taxon>Bacilli</taxon>
        <taxon>Bacillales</taxon>
        <taxon>Caryophanaceae</taxon>
        <taxon>Sporosarcina</taxon>
    </lineage>
</organism>
<evidence type="ECO:0000313" key="2">
    <source>
        <dbReference type="Proteomes" id="UP000192486"/>
    </source>
</evidence>
<dbReference type="Proteomes" id="UP000192486">
    <property type="component" value="Chromosome"/>
</dbReference>
<dbReference type="EMBL" id="CP015108">
    <property type="protein sequence ID" value="ARF15197.1"/>
    <property type="molecule type" value="Genomic_DNA"/>
</dbReference>
<reference evidence="1 2" key="1">
    <citation type="submission" date="2016-04" db="EMBL/GenBank/DDBJ databases">
        <title>Comparative Genomics and Epigenetics of Sporosarcina ureae.</title>
        <authorList>
            <person name="Oliver A.S."/>
            <person name="Cooper K.K."/>
        </authorList>
    </citation>
    <scope>NUCLEOTIDE SEQUENCE [LARGE SCALE GENOMIC DNA]</scope>
    <source>
        <strain evidence="1 2">S204</strain>
    </source>
</reference>
<dbReference type="InterPro" id="IPR023324">
    <property type="entry name" value="BH2638-like_sf"/>
</dbReference>
<keyword evidence="2" id="KW-1185">Reference proteome</keyword>
<dbReference type="InterPro" id="IPR007920">
    <property type="entry name" value="UPF0223"/>
</dbReference>
<dbReference type="PIRSF" id="PIRSF037260">
    <property type="entry name" value="UPF0223"/>
    <property type="match status" value="1"/>
</dbReference>
<dbReference type="Pfam" id="PF05256">
    <property type="entry name" value="UPF0223"/>
    <property type="match status" value="1"/>
</dbReference>
<protein>
    <submittedName>
        <fullName evidence="1">Uncharacterized protein</fullName>
    </submittedName>
</protein>
<gene>
    <name evidence="1" type="ORF">SporoS204_14180</name>
</gene>
<dbReference type="RefSeq" id="WP_029052421.1">
    <property type="nucleotide sequence ID" value="NZ_CP015108.1"/>
</dbReference>
<evidence type="ECO:0000313" key="1">
    <source>
        <dbReference type="EMBL" id="ARF15197.1"/>
    </source>
</evidence>
<proteinExistence type="predicted"/>
<dbReference type="SUPFAM" id="SSF158504">
    <property type="entry name" value="BH2638-like"/>
    <property type="match status" value="1"/>
</dbReference>